<evidence type="ECO:0000313" key="10">
    <source>
        <dbReference type="EMBL" id="QMS85987.1"/>
    </source>
</evidence>
<dbReference type="InterPro" id="IPR006096">
    <property type="entry name" value="Glu/Leu/Phe/Val/Trp_DH_C"/>
</dbReference>
<feature type="active site" description="Proton donor" evidence="5">
    <location>
        <position position="163"/>
    </location>
</feature>
<keyword evidence="3 4" id="KW-0560">Oxidoreductase</keyword>
<dbReference type="PANTHER" id="PTHR43571:SF1">
    <property type="entry name" value="NADP-SPECIFIC GLUTAMATE DEHYDROGENASE 1-RELATED"/>
    <property type="match status" value="1"/>
</dbReference>
<feature type="binding site" evidence="6">
    <location>
        <position position="127"/>
    </location>
    <ligand>
        <name>substrate</name>
    </ligand>
</feature>
<reference evidence="10 11" key="1">
    <citation type="submission" date="2020-02" db="EMBL/GenBank/DDBJ databases">
        <authorList>
            <person name="Zheng R.K."/>
            <person name="Sun C.M."/>
        </authorList>
    </citation>
    <scope>NUCLEOTIDE SEQUENCE [LARGE SCALE GENOMIC DNA]</scope>
    <source>
        <strain evidence="11">zrk13</strain>
    </source>
</reference>
<accession>A0A7L7KTF8</accession>
<dbReference type="Proteomes" id="UP000514720">
    <property type="component" value="Chromosome"/>
</dbReference>
<comment type="similarity">
    <text evidence="1 4 8">Belongs to the Glu/Leu/Phe/Val dehydrogenases family.</text>
</comment>
<dbReference type="FunFam" id="1.10.285.10:FF:000001">
    <property type="entry name" value="Glutamate dehydrogenase"/>
    <property type="match status" value="1"/>
</dbReference>
<dbReference type="Gene3D" id="3.40.50.10860">
    <property type="entry name" value="Leucine Dehydrogenase, chain A, domain 1"/>
    <property type="match status" value="1"/>
</dbReference>
<dbReference type="Gene3D" id="3.40.50.720">
    <property type="entry name" value="NAD(P)-binding Rossmann-like Domain"/>
    <property type="match status" value="1"/>
</dbReference>
<evidence type="ECO:0000256" key="4">
    <source>
        <dbReference type="PIRNR" id="PIRNR000185"/>
    </source>
</evidence>
<dbReference type="NCBIfam" id="NF006929">
    <property type="entry name" value="PRK09414.1"/>
    <property type="match status" value="1"/>
</dbReference>
<feature type="domain" description="Glutamate/phenylalanine/leucine/valine/L-tryptophan dehydrogenase C-terminal" evidence="9">
    <location>
        <begin position="240"/>
        <end position="483"/>
    </location>
</feature>
<dbReference type="InterPro" id="IPR033524">
    <property type="entry name" value="Glu/Leu/Phe/Val_DH_AS"/>
</dbReference>
<dbReference type="InterPro" id="IPR033922">
    <property type="entry name" value="NAD_bind_Glu_DH"/>
</dbReference>
<sequence length="485" mass="53573">MPAKSTWFEPKLRSGLFVHKFDSFAHTTETDGKVSSRTKEYIEQVLDNVRSKDGNQTEFVQAVTEVLHSLGPVLEQHPEYIENNILERIVEPERAIQFRVPWVDDEGSIQVNRGFRVQFNGAIGPYKGGLRFHPSVYLGLIKFLGFEQIFKNSLTGLPIGGGKGGSDFNPLGKSNEEIRRFAESFMTELYRHIGPDVDVPAGDIGVGGREIGYLFGQYRRIRGAFENGVLTGKGLEYGGSLIRPEATGYGATYYAHQMLKHDNLSFKNKTVAVSGFGNVAWGVCKKVRDLGGKVVTLSGPEGYIYDPDGISTQEKIDFMLEMRANTNGKIQDYADKFGVEFFPGKKPWEREVDIIMPCATQNEIYPQDAKQIIENGVKYIVEGANMPTTNEAIAMLQDAGVIIGPGKAANAGGVATSALEMSQNSMRMSWTAEEVDERLRKIMKNIYNSCVRASSRYGFGYDLIAGANIAGFVKVADAMIAQGIY</sequence>
<evidence type="ECO:0000256" key="3">
    <source>
        <dbReference type="ARBA" id="ARBA00023002"/>
    </source>
</evidence>
<dbReference type="SUPFAM" id="SSF51735">
    <property type="entry name" value="NAD(P)-binding Rossmann-fold domains"/>
    <property type="match status" value="1"/>
</dbReference>
<evidence type="ECO:0000256" key="2">
    <source>
        <dbReference type="ARBA" id="ARBA00011643"/>
    </source>
</evidence>
<dbReference type="InterPro" id="IPR046346">
    <property type="entry name" value="Aminoacid_DH-like_N_sf"/>
</dbReference>
<dbReference type="FunFam" id="3.40.50.10860:FF:000002">
    <property type="entry name" value="Glutamate dehydrogenase"/>
    <property type="match status" value="1"/>
</dbReference>
<dbReference type="PRINTS" id="PR00082">
    <property type="entry name" value="GLFDHDRGNASE"/>
</dbReference>
<evidence type="ECO:0000256" key="5">
    <source>
        <dbReference type="PIRSR" id="PIRSR000185-1"/>
    </source>
</evidence>
<dbReference type="EMBL" id="CP048914">
    <property type="protein sequence ID" value="QMS85987.1"/>
    <property type="molecule type" value="Genomic_DNA"/>
</dbReference>
<feature type="binding site" evidence="6">
    <location>
        <position position="417"/>
    </location>
    <ligand>
        <name>substrate</name>
    </ligand>
</feature>
<dbReference type="InterPro" id="IPR014362">
    <property type="entry name" value="Glu_DH"/>
</dbReference>
<keyword evidence="6" id="KW-0520">NAD</keyword>
<dbReference type="Gene3D" id="1.10.285.10">
    <property type="entry name" value="Glutamate Dehydrogenase, chain A, domain 3"/>
    <property type="match status" value="2"/>
</dbReference>
<comment type="subunit">
    <text evidence="2">Homohexamer.</text>
</comment>
<dbReference type="KEGG" id="xcl:G4Z02_00060"/>
<dbReference type="InterPro" id="IPR050724">
    <property type="entry name" value="Glu_Leu_Phe_Val_DH"/>
</dbReference>
<dbReference type="GO" id="GO:0006537">
    <property type="term" value="P:glutamate biosynthetic process"/>
    <property type="evidence" value="ECO:0007669"/>
    <property type="project" value="TreeGrafter"/>
</dbReference>
<dbReference type="PIRSF" id="PIRSF000185">
    <property type="entry name" value="Glu_DH"/>
    <property type="match status" value="1"/>
</dbReference>
<feature type="binding site" evidence="6">
    <location>
        <position position="247"/>
    </location>
    <ligand>
        <name>NAD(+)</name>
        <dbReference type="ChEBI" id="CHEBI:57540"/>
    </ligand>
</feature>
<dbReference type="Pfam" id="PF00208">
    <property type="entry name" value="ELFV_dehydrog"/>
    <property type="match status" value="1"/>
</dbReference>
<gene>
    <name evidence="10" type="primary">gdhA</name>
    <name evidence="10" type="ORF">G4Z02_00060</name>
</gene>
<organism evidence="10 11">
    <name type="scientific">Candidatus Xianfuyuplasma coldseepsis</name>
    <dbReference type="NCBI Taxonomy" id="2782163"/>
    <lineage>
        <taxon>Bacteria</taxon>
        <taxon>Bacillati</taxon>
        <taxon>Mycoplasmatota</taxon>
        <taxon>Mollicutes</taxon>
        <taxon>Candidatus Izemoplasmatales</taxon>
        <taxon>Candidatus Izemoplasmataceae</taxon>
        <taxon>Candidatus Xianfuyuplasma</taxon>
    </lineage>
</organism>
<dbReference type="CDD" id="cd05313">
    <property type="entry name" value="NAD_bind_2_Glu_DH"/>
    <property type="match status" value="1"/>
</dbReference>
<keyword evidence="11" id="KW-1185">Reference proteome</keyword>
<dbReference type="Pfam" id="PF02812">
    <property type="entry name" value="ELFV_dehydrog_N"/>
    <property type="match status" value="1"/>
</dbReference>
<feature type="site" description="Important for catalysis" evidence="7">
    <location>
        <position position="203"/>
    </location>
</feature>
<feature type="binding site" evidence="6">
    <location>
        <position position="151"/>
    </location>
    <ligand>
        <name>substrate</name>
    </ligand>
</feature>
<keyword evidence="6" id="KW-0547">Nucleotide-binding</keyword>
<dbReference type="AlphaFoldDB" id="A0A7L7KTF8"/>
<dbReference type="InterPro" id="IPR006097">
    <property type="entry name" value="Glu/Leu/Phe/Val/Trp_DH_dimer"/>
</dbReference>
<dbReference type="GO" id="GO:0005829">
    <property type="term" value="C:cytosol"/>
    <property type="evidence" value="ECO:0007669"/>
    <property type="project" value="TreeGrafter"/>
</dbReference>
<evidence type="ECO:0000313" key="11">
    <source>
        <dbReference type="Proteomes" id="UP000514720"/>
    </source>
</evidence>
<feature type="binding site" evidence="6">
    <location>
        <position position="202"/>
    </location>
    <ligand>
        <name>substrate</name>
    </ligand>
</feature>
<protein>
    <recommendedName>
        <fullName evidence="4">Glutamate dehydrogenase</fullName>
    </recommendedName>
</protein>
<dbReference type="SUPFAM" id="SSF53223">
    <property type="entry name" value="Aminoacid dehydrogenase-like, N-terminal domain"/>
    <property type="match status" value="1"/>
</dbReference>
<dbReference type="FunFam" id="3.40.50.720:FF:000030">
    <property type="entry name" value="Glutamate dehydrogenase"/>
    <property type="match status" value="1"/>
</dbReference>
<proteinExistence type="inferred from homology"/>
<dbReference type="InterPro" id="IPR036291">
    <property type="entry name" value="NAD(P)-bd_dom_sf"/>
</dbReference>
<dbReference type="GO" id="GO:0004354">
    <property type="term" value="F:glutamate dehydrogenase (NADP+) activity"/>
    <property type="evidence" value="ECO:0007669"/>
    <property type="project" value="TreeGrafter"/>
</dbReference>
<feature type="binding site" evidence="6">
    <location>
        <position position="148"/>
    </location>
    <ligand>
        <name>substrate</name>
    </ligand>
</feature>
<dbReference type="PANTHER" id="PTHR43571">
    <property type="entry name" value="NADP-SPECIFIC GLUTAMATE DEHYDROGENASE 1-RELATED"/>
    <property type="match status" value="1"/>
</dbReference>
<evidence type="ECO:0000256" key="8">
    <source>
        <dbReference type="RuleBase" id="RU004417"/>
    </source>
</evidence>
<evidence type="ECO:0000256" key="1">
    <source>
        <dbReference type="ARBA" id="ARBA00006382"/>
    </source>
</evidence>
<dbReference type="PROSITE" id="PS00074">
    <property type="entry name" value="GLFV_DEHYDROGENASE"/>
    <property type="match status" value="1"/>
</dbReference>
<feature type="binding site" evidence="6">
    <location>
        <position position="278"/>
    </location>
    <ligand>
        <name>NAD(+)</name>
        <dbReference type="ChEBI" id="CHEBI:57540"/>
    </ligand>
</feature>
<name>A0A7L7KTF8_9MOLU</name>
<dbReference type="GO" id="GO:0000166">
    <property type="term" value="F:nucleotide binding"/>
    <property type="evidence" value="ECO:0007669"/>
    <property type="project" value="UniProtKB-KW"/>
</dbReference>
<dbReference type="SMART" id="SM00839">
    <property type="entry name" value="ELFV_dehydrog"/>
    <property type="match status" value="1"/>
</dbReference>
<evidence type="ECO:0000259" key="9">
    <source>
        <dbReference type="SMART" id="SM00839"/>
    </source>
</evidence>
<evidence type="ECO:0000256" key="6">
    <source>
        <dbReference type="PIRSR" id="PIRSR000185-2"/>
    </source>
</evidence>
<evidence type="ECO:0000256" key="7">
    <source>
        <dbReference type="PIRSR" id="PIRSR000185-3"/>
    </source>
</evidence>
<dbReference type="InterPro" id="IPR006095">
    <property type="entry name" value="Glu/Leu/Phe/Val/Trp_DH"/>
</dbReference>